<evidence type="ECO:0000256" key="5">
    <source>
        <dbReference type="ARBA" id="ARBA00022840"/>
    </source>
</evidence>
<protein>
    <recommendedName>
        <fullName evidence="9">DNA 3'-5' helicase</fullName>
        <ecNumber evidence="9">5.6.2.4</ecNumber>
    </recommendedName>
    <alternativeName>
        <fullName evidence="10">DNA 3'-5' helicase II</fullName>
    </alternativeName>
</protein>
<dbReference type="RefSeq" id="WP_353500336.1">
    <property type="nucleotide sequence ID" value="NZ_CP115922.1"/>
</dbReference>
<dbReference type="InterPro" id="IPR027417">
    <property type="entry name" value="P-loop_NTPase"/>
</dbReference>
<dbReference type="GO" id="GO:0016787">
    <property type="term" value="F:hydrolase activity"/>
    <property type="evidence" value="ECO:0007669"/>
    <property type="project" value="UniProtKB-UniRule"/>
</dbReference>
<dbReference type="PANTHER" id="PTHR11070">
    <property type="entry name" value="UVRD / RECB / PCRA DNA HELICASE FAMILY MEMBER"/>
    <property type="match status" value="1"/>
</dbReference>
<evidence type="ECO:0000313" key="15">
    <source>
        <dbReference type="EMBL" id="XCD19217.1"/>
    </source>
</evidence>
<evidence type="ECO:0000256" key="3">
    <source>
        <dbReference type="ARBA" id="ARBA00022801"/>
    </source>
</evidence>
<dbReference type="PANTHER" id="PTHR11070:SF2">
    <property type="entry name" value="ATP-DEPENDENT DNA HELICASE SRS2"/>
    <property type="match status" value="1"/>
</dbReference>
<reference evidence="15" key="1">
    <citation type="submission" date="2023-01" db="EMBL/GenBank/DDBJ databases">
        <title>Vibrio sp. CB1-14 genome sequencing.</title>
        <authorList>
            <person name="Otstavnykh N."/>
            <person name="Isaeva M."/>
            <person name="Meleshko D."/>
        </authorList>
    </citation>
    <scope>NUCLEOTIDE SEQUENCE</scope>
    <source>
        <strain evidence="15">CB1-14</strain>
        <plasmid evidence="15">p1</plasmid>
    </source>
</reference>
<evidence type="ECO:0000259" key="13">
    <source>
        <dbReference type="PROSITE" id="PS51198"/>
    </source>
</evidence>
<dbReference type="Gene3D" id="1.10.10.160">
    <property type="match status" value="1"/>
</dbReference>
<dbReference type="KEGG" id="vck:PG915_23945"/>
<dbReference type="GO" id="GO:0003677">
    <property type="term" value="F:DNA binding"/>
    <property type="evidence" value="ECO:0007669"/>
    <property type="project" value="UniProtKB-KW"/>
</dbReference>
<dbReference type="InterPro" id="IPR014017">
    <property type="entry name" value="DNA_helicase_UvrD-like_C"/>
</dbReference>
<evidence type="ECO:0000256" key="11">
    <source>
        <dbReference type="ARBA" id="ARBA00048988"/>
    </source>
</evidence>
<dbReference type="EC" id="5.6.2.4" evidence="9"/>
<gene>
    <name evidence="15" type="ORF">PG915_23945</name>
</gene>
<dbReference type="GO" id="GO:0005524">
    <property type="term" value="F:ATP binding"/>
    <property type="evidence" value="ECO:0007669"/>
    <property type="project" value="UniProtKB-UniRule"/>
</dbReference>
<keyword evidence="6" id="KW-0238">DNA-binding</keyword>
<organism evidence="15">
    <name type="scientific">Vibrio chaetopteri</name>
    <dbReference type="NCBI Taxonomy" id="3016528"/>
    <lineage>
        <taxon>Bacteria</taxon>
        <taxon>Pseudomonadati</taxon>
        <taxon>Pseudomonadota</taxon>
        <taxon>Gammaproteobacteria</taxon>
        <taxon>Vibrionales</taxon>
        <taxon>Vibrionaceae</taxon>
        <taxon>Vibrio</taxon>
    </lineage>
</organism>
<proteinExistence type="inferred from homology"/>
<keyword evidence="5 12" id="KW-0067">ATP-binding</keyword>
<sequence>MLNAEQSCAVQQTSHTLIVAIPGSGKTHLSIEYAKRIVTESLYDAVCMITFTDAAAQNMLKRVKKKLNIPEQKRVVTCTFHSAAWRIWRHMNPQRRLIMDNDRRVYVERAMRSVGWVDLEEAEDVLEQLGCSSIHRRFDEHTMALYEKYRQYLEQDKVIELSIVMRDVVEGMQQGHYPSLKALYGTSHLVIDEFQDTDTLQYEFVMTHFLQGCTIFAIGDDDQSVYRFRNANGILNLENFVKDIDGKVLPLITCYRCPQEILDAANCVINHCFKRYDKQLISALDRKGEVTLVEYQNASLDKLITQVAKNTSENHKPEGQAILARTNRTLTEFEMTLQEYGVTNYVKLGGKRFLDLFYIRFYLRMLYTFSQKSYSHLIESLAYFEVSESALDEVRKDMREHDFTEVIGQFVIRCHEPQYKRSHGISDELIDFLHTVTIDGFPKFENASDIAHFQRGIVEMLSIKNAGDLESLLRFTDMLTRMASKNLSLQPIINHFYSQLQKKKRSADTDFKGKLVLSTLHGSKGLEFQHVSILPCVEGHIPFLESHDTPLLDDEHDEEARLFYVGMTRAEQSLTLYTMANKASRYIVDLYQHVNCSFIDLKEMELEKQT</sequence>
<dbReference type="SUPFAM" id="SSF52540">
    <property type="entry name" value="P-loop containing nucleoside triphosphate hydrolases"/>
    <property type="match status" value="1"/>
</dbReference>
<dbReference type="Gene3D" id="3.40.50.300">
    <property type="entry name" value="P-loop containing nucleotide triphosphate hydrolases"/>
    <property type="match status" value="2"/>
</dbReference>
<dbReference type="InterPro" id="IPR000212">
    <property type="entry name" value="DNA_helicase_UvrD/REP"/>
</dbReference>
<dbReference type="InterPro" id="IPR014016">
    <property type="entry name" value="UvrD-like_ATP-bd"/>
</dbReference>
<name>A0AAU8BS75_9VIBR</name>
<dbReference type="Gene3D" id="1.10.486.10">
    <property type="entry name" value="PCRA, domain 4"/>
    <property type="match status" value="1"/>
</dbReference>
<dbReference type="GO" id="GO:0043138">
    <property type="term" value="F:3'-5' DNA helicase activity"/>
    <property type="evidence" value="ECO:0007669"/>
    <property type="project" value="UniProtKB-EC"/>
</dbReference>
<evidence type="ECO:0000256" key="10">
    <source>
        <dbReference type="ARBA" id="ARBA00034923"/>
    </source>
</evidence>
<dbReference type="EMBL" id="CP115922">
    <property type="protein sequence ID" value="XCD19217.1"/>
    <property type="molecule type" value="Genomic_DNA"/>
</dbReference>
<keyword evidence="3 12" id="KW-0378">Hydrolase</keyword>
<dbReference type="PROSITE" id="PS51198">
    <property type="entry name" value="UVRD_HELICASE_ATP_BIND"/>
    <property type="match status" value="1"/>
</dbReference>
<comment type="catalytic activity">
    <reaction evidence="11">
        <text>ATP + H2O = ADP + phosphate + H(+)</text>
        <dbReference type="Rhea" id="RHEA:13065"/>
        <dbReference type="ChEBI" id="CHEBI:15377"/>
        <dbReference type="ChEBI" id="CHEBI:15378"/>
        <dbReference type="ChEBI" id="CHEBI:30616"/>
        <dbReference type="ChEBI" id="CHEBI:43474"/>
        <dbReference type="ChEBI" id="CHEBI:456216"/>
        <dbReference type="EC" id="5.6.2.4"/>
    </reaction>
</comment>
<dbReference type="Pfam" id="PF13361">
    <property type="entry name" value="UvrD_C"/>
    <property type="match status" value="1"/>
</dbReference>
<accession>A0AAU8BS75</accession>
<feature type="domain" description="UvrD-like helicase C-terminal" evidence="14">
    <location>
        <begin position="259"/>
        <end position="525"/>
    </location>
</feature>
<keyword evidence="15" id="KW-0614">Plasmid</keyword>
<feature type="binding site" evidence="12">
    <location>
        <begin position="20"/>
        <end position="27"/>
    </location>
    <ligand>
        <name>ATP</name>
        <dbReference type="ChEBI" id="CHEBI:30616"/>
    </ligand>
</feature>
<dbReference type="AlphaFoldDB" id="A0AAU8BS75"/>
<evidence type="ECO:0000256" key="1">
    <source>
        <dbReference type="ARBA" id="ARBA00009922"/>
    </source>
</evidence>
<keyword evidence="4 12" id="KW-0347">Helicase</keyword>
<feature type="domain" description="UvrD-like helicase ATP-binding" evidence="13">
    <location>
        <begin position="1"/>
        <end position="258"/>
    </location>
</feature>
<dbReference type="InterPro" id="IPR013986">
    <property type="entry name" value="DExx_box_DNA_helicase_dom_sf"/>
</dbReference>
<evidence type="ECO:0000256" key="7">
    <source>
        <dbReference type="ARBA" id="ARBA00023235"/>
    </source>
</evidence>
<evidence type="ECO:0000256" key="2">
    <source>
        <dbReference type="ARBA" id="ARBA00022741"/>
    </source>
</evidence>
<comment type="catalytic activity">
    <reaction evidence="8">
        <text>Couples ATP hydrolysis with the unwinding of duplex DNA by translocating in the 3'-5' direction.</text>
        <dbReference type="EC" id="5.6.2.4"/>
    </reaction>
</comment>
<dbReference type="CDD" id="cd17932">
    <property type="entry name" value="DEXQc_UvrD"/>
    <property type="match status" value="1"/>
</dbReference>
<evidence type="ECO:0000256" key="8">
    <source>
        <dbReference type="ARBA" id="ARBA00034617"/>
    </source>
</evidence>
<evidence type="ECO:0000259" key="14">
    <source>
        <dbReference type="PROSITE" id="PS51217"/>
    </source>
</evidence>
<evidence type="ECO:0000256" key="12">
    <source>
        <dbReference type="PROSITE-ProRule" id="PRU00560"/>
    </source>
</evidence>
<dbReference type="Pfam" id="PF00580">
    <property type="entry name" value="UvrD-helicase"/>
    <property type="match status" value="1"/>
</dbReference>
<comment type="similarity">
    <text evidence="1">Belongs to the helicase family. UvrD subfamily.</text>
</comment>
<geneLocation type="plasmid" evidence="15">
    <name>p1</name>
</geneLocation>
<keyword evidence="2 12" id="KW-0547">Nucleotide-binding</keyword>
<evidence type="ECO:0000256" key="9">
    <source>
        <dbReference type="ARBA" id="ARBA00034808"/>
    </source>
</evidence>
<keyword evidence="7" id="KW-0413">Isomerase</keyword>
<evidence type="ECO:0000256" key="6">
    <source>
        <dbReference type="ARBA" id="ARBA00023125"/>
    </source>
</evidence>
<dbReference type="PROSITE" id="PS51217">
    <property type="entry name" value="UVRD_HELICASE_CTER"/>
    <property type="match status" value="1"/>
</dbReference>
<evidence type="ECO:0000256" key="4">
    <source>
        <dbReference type="ARBA" id="ARBA00022806"/>
    </source>
</evidence>
<dbReference type="GO" id="GO:0000725">
    <property type="term" value="P:recombinational repair"/>
    <property type="evidence" value="ECO:0007669"/>
    <property type="project" value="TreeGrafter"/>
</dbReference>